<dbReference type="Proteomes" id="UP001500037">
    <property type="component" value="Unassembled WGS sequence"/>
</dbReference>
<sequence length="171" mass="18514">MTPAEIADRILLIEEQERRLVLPHFTNDDAWRLGGILVRLAGERAAPVAVDIRRGAQQLFHSALPGSSADNDTWLRRKTRTVERYGHSSYLVGLRFAAQGSTFEAKSRLDPARYAAHGGAFPITVAGVGVVGAVAVSGLPQADDHALVVTALTRYLTEPQPQPQPEPEMGP</sequence>
<evidence type="ECO:0000313" key="2">
    <source>
        <dbReference type="EMBL" id="GAA1236716.1"/>
    </source>
</evidence>
<dbReference type="PANTHER" id="PTHR28255:SF1">
    <property type="entry name" value="UPF0303 PROTEIN YBR137W"/>
    <property type="match status" value="1"/>
</dbReference>
<gene>
    <name evidence="2" type="ORF">GCM10009665_28600</name>
</gene>
<dbReference type="SUPFAM" id="SSF143744">
    <property type="entry name" value="GlcG-like"/>
    <property type="match status" value="1"/>
</dbReference>
<evidence type="ECO:0000256" key="1">
    <source>
        <dbReference type="HAMAP-Rule" id="MF_00761"/>
    </source>
</evidence>
<dbReference type="NCBIfam" id="NF002696">
    <property type="entry name" value="PRK02487.1-5"/>
    <property type="match status" value="1"/>
</dbReference>
<dbReference type="InterPro" id="IPR005624">
    <property type="entry name" value="PduO/GlcC-like"/>
</dbReference>
<dbReference type="RefSeq" id="WP_344441887.1">
    <property type="nucleotide sequence ID" value="NZ_BAAALF010000040.1"/>
</dbReference>
<protein>
    <recommendedName>
        <fullName evidence="1">UPF0303 protein GCM10009665_28600</fullName>
    </recommendedName>
</protein>
<dbReference type="Pfam" id="PF03928">
    <property type="entry name" value="HbpS-like"/>
    <property type="match status" value="1"/>
</dbReference>
<proteinExistence type="inferred from homology"/>
<reference evidence="2 3" key="1">
    <citation type="journal article" date="2019" name="Int. J. Syst. Evol. Microbiol.">
        <title>The Global Catalogue of Microorganisms (GCM) 10K type strain sequencing project: providing services to taxonomists for standard genome sequencing and annotation.</title>
        <authorList>
            <consortium name="The Broad Institute Genomics Platform"/>
            <consortium name="The Broad Institute Genome Sequencing Center for Infectious Disease"/>
            <person name="Wu L."/>
            <person name="Ma J."/>
        </authorList>
    </citation>
    <scope>NUCLEOTIDE SEQUENCE [LARGE SCALE GENOMIC DNA]</scope>
    <source>
        <strain evidence="2 3">JCM 13004</strain>
    </source>
</reference>
<comment type="similarity">
    <text evidence="1">Belongs to the UPF0303 family.</text>
</comment>
<dbReference type="PIRSF" id="PIRSF008757">
    <property type="entry name" value="UCP008757"/>
    <property type="match status" value="1"/>
</dbReference>
<dbReference type="EMBL" id="BAAALF010000040">
    <property type="protein sequence ID" value="GAA1236716.1"/>
    <property type="molecule type" value="Genomic_DNA"/>
</dbReference>
<dbReference type="Gene3D" id="3.30.450.150">
    <property type="entry name" value="Haem-degrading domain"/>
    <property type="match status" value="1"/>
</dbReference>
<dbReference type="InterPro" id="IPR010371">
    <property type="entry name" value="YBR137W-like"/>
</dbReference>
<dbReference type="PANTHER" id="PTHR28255">
    <property type="match status" value="1"/>
</dbReference>
<keyword evidence="3" id="KW-1185">Reference proteome</keyword>
<evidence type="ECO:0000313" key="3">
    <source>
        <dbReference type="Proteomes" id="UP001500037"/>
    </source>
</evidence>
<organism evidence="2 3">
    <name type="scientific">Kitasatospora nipponensis</name>
    <dbReference type="NCBI Taxonomy" id="258049"/>
    <lineage>
        <taxon>Bacteria</taxon>
        <taxon>Bacillati</taxon>
        <taxon>Actinomycetota</taxon>
        <taxon>Actinomycetes</taxon>
        <taxon>Kitasatosporales</taxon>
        <taxon>Streptomycetaceae</taxon>
        <taxon>Kitasatospora</taxon>
    </lineage>
</organism>
<name>A0ABN1W8U9_9ACTN</name>
<dbReference type="InterPro" id="IPR038084">
    <property type="entry name" value="PduO/GlcC-like_sf"/>
</dbReference>
<accession>A0ABN1W8U9</accession>
<comment type="caution">
    <text evidence="2">The sequence shown here is derived from an EMBL/GenBank/DDBJ whole genome shotgun (WGS) entry which is preliminary data.</text>
</comment>
<dbReference type="HAMAP" id="MF_00761">
    <property type="entry name" value="UPF0303"/>
    <property type="match status" value="1"/>
</dbReference>